<comment type="caution">
    <text evidence="1">The sequence shown here is derived from an EMBL/GenBank/DDBJ whole genome shotgun (WGS) entry which is preliminary data.</text>
</comment>
<dbReference type="SUPFAM" id="SSF52980">
    <property type="entry name" value="Restriction endonuclease-like"/>
    <property type="match status" value="1"/>
</dbReference>
<accession>A0ABR9U957</accession>
<evidence type="ECO:0000313" key="1">
    <source>
        <dbReference type="EMBL" id="MBE9142967.1"/>
    </source>
</evidence>
<protein>
    <submittedName>
        <fullName evidence="1">XisH family protein</fullName>
    </submittedName>
</protein>
<proteinExistence type="predicted"/>
<gene>
    <name evidence="1" type="ORF">IQ236_06995</name>
</gene>
<sequence>MPALDIYHNTVKTAIQKDGWSITHDPYRIKLTRGKNLFVDLGAERLIAAERGLEKIAIEIKSFRRASDMRDLEEALGQYILYQRLLARYDWDRKLYLAIPEEVRESVFEEEAGSVLIEDGLIQLVTFDIIEEVIISWIP</sequence>
<dbReference type="EMBL" id="JADEWU010000010">
    <property type="protein sequence ID" value="MBE9142967.1"/>
    <property type="molecule type" value="Genomic_DNA"/>
</dbReference>
<dbReference type="CDD" id="cd22366">
    <property type="entry name" value="XisH-like"/>
    <property type="match status" value="1"/>
</dbReference>
<keyword evidence="2" id="KW-1185">Reference proteome</keyword>
<name>A0ABR9U957_9CYAN</name>
<dbReference type="InterPro" id="IPR014919">
    <property type="entry name" value="XisH"/>
</dbReference>
<dbReference type="Proteomes" id="UP000640725">
    <property type="component" value="Unassembled WGS sequence"/>
</dbReference>
<organism evidence="1 2">
    <name type="scientific">Planktothrix mougeotii LEGE 06226</name>
    <dbReference type="NCBI Taxonomy" id="1828728"/>
    <lineage>
        <taxon>Bacteria</taxon>
        <taxon>Bacillati</taxon>
        <taxon>Cyanobacteriota</taxon>
        <taxon>Cyanophyceae</taxon>
        <taxon>Oscillatoriophycideae</taxon>
        <taxon>Oscillatoriales</taxon>
        <taxon>Microcoleaceae</taxon>
        <taxon>Planktothrix</taxon>
    </lineage>
</organism>
<dbReference type="Gene3D" id="3.40.1350.10">
    <property type="match status" value="1"/>
</dbReference>
<dbReference type="InterPro" id="IPR011335">
    <property type="entry name" value="Restrct_endonuc-II-like"/>
</dbReference>
<dbReference type="RefSeq" id="WP_193868586.1">
    <property type="nucleotide sequence ID" value="NZ_JADEWU010000010.1"/>
</dbReference>
<evidence type="ECO:0000313" key="2">
    <source>
        <dbReference type="Proteomes" id="UP000640725"/>
    </source>
</evidence>
<dbReference type="InterPro" id="IPR011856">
    <property type="entry name" value="tRNA_endonuc-like_dom_sf"/>
</dbReference>
<reference evidence="1 2" key="1">
    <citation type="submission" date="2020-10" db="EMBL/GenBank/DDBJ databases">
        <authorList>
            <person name="Castelo-Branco R."/>
            <person name="Eusebio N."/>
            <person name="Adriana R."/>
            <person name="Vieira A."/>
            <person name="Brugerolle De Fraissinette N."/>
            <person name="Rezende De Castro R."/>
            <person name="Schneider M.P."/>
            <person name="Vasconcelos V."/>
            <person name="Leao P.N."/>
        </authorList>
    </citation>
    <scope>NUCLEOTIDE SEQUENCE [LARGE SCALE GENOMIC DNA]</scope>
    <source>
        <strain evidence="1 2">LEGE 06226</strain>
    </source>
</reference>
<dbReference type="Pfam" id="PF08814">
    <property type="entry name" value="XisH"/>
    <property type="match status" value="1"/>
</dbReference>